<accession>A0A6A4PDJ2</accession>
<reference evidence="2" key="1">
    <citation type="journal article" date="2020" name="Nat. Commun.">
        <title>Genome sequence of the cluster root forming white lupin.</title>
        <authorList>
            <person name="Hufnagel B."/>
            <person name="Marques A."/>
            <person name="Soriano A."/>
            <person name="Marques L."/>
            <person name="Divol F."/>
            <person name="Doumas P."/>
            <person name="Sallet E."/>
            <person name="Mancinotti D."/>
            <person name="Carrere S."/>
            <person name="Marande W."/>
            <person name="Arribat S."/>
            <person name="Keller J."/>
            <person name="Huneau C."/>
            <person name="Blein T."/>
            <person name="Aime D."/>
            <person name="Laguerre M."/>
            <person name="Taylor J."/>
            <person name="Schubert V."/>
            <person name="Nelson M."/>
            <person name="Geu-Flores F."/>
            <person name="Crespi M."/>
            <person name="Gallardo-Guerrero K."/>
            <person name="Delaux P.-M."/>
            <person name="Salse J."/>
            <person name="Berges H."/>
            <person name="Guyot R."/>
            <person name="Gouzy J."/>
            <person name="Peret B."/>
        </authorList>
    </citation>
    <scope>NUCLEOTIDE SEQUENCE [LARGE SCALE GENOMIC DNA]</scope>
    <source>
        <strain evidence="2">cv. Amiga</strain>
    </source>
</reference>
<sequence>MNVMITALKKCHTLLQIVDKEDVSEELICVAVQVFKEQVMHKVSDVDAQRVLNA</sequence>
<name>A0A6A4PDJ2_LUPAL</name>
<keyword evidence="2" id="KW-1185">Reference proteome</keyword>
<evidence type="ECO:0000313" key="2">
    <source>
        <dbReference type="Proteomes" id="UP000447434"/>
    </source>
</evidence>
<proteinExistence type="predicted"/>
<protein>
    <submittedName>
        <fullName evidence="1">Uncharacterized protein</fullName>
    </submittedName>
</protein>
<dbReference type="AlphaFoldDB" id="A0A6A4PDJ2"/>
<dbReference type="Proteomes" id="UP000447434">
    <property type="component" value="Chromosome 15"/>
</dbReference>
<gene>
    <name evidence="1" type="ORF">Lalb_Chr15g0081731</name>
</gene>
<dbReference type="EMBL" id="WOCE01000015">
    <property type="protein sequence ID" value="KAE9598508.1"/>
    <property type="molecule type" value="Genomic_DNA"/>
</dbReference>
<organism evidence="1 2">
    <name type="scientific">Lupinus albus</name>
    <name type="common">White lupine</name>
    <name type="synonym">Lupinus termis</name>
    <dbReference type="NCBI Taxonomy" id="3870"/>
    <lineage>
        <taxon>Eukaryota</taxon>
        <taxon>Viridiplantae</taxon>
        <taxon>Streptophyta</taxon>
        <taxon>Embryophyta</taxon>
        <taxon>Tracheophyta</taxon>
        <taxon>Spermatophyta</taxon>
        <taxon>Magnoliopsida</taxon>
        <taxon>eudicotyledons</taxon>
        <taxon>Gunneridae</taxon>
        <taxon>Pentapetalae</taxon>
        <taxon>rosids</taxon>
        <taxon>fabids</taxon>
        <taxon>Fabales</taxon>
        <taxon>Fabaceae</taxon>
        <taxon>Papilionoideae</taxon>
        <taxon>50 kb inversion clade</taxon>
        <taxon>genistoids sensu lato</taxon>
        <taxon>core genistoids</taxon>
        <taxon>Genisteae</taxon>
        <taxon>Lupinus</taxon>
    </lineage>
</organism>
<evidence type="ECO:0000313" key="1">
    <source>
        <dbReference type="EMBL" id="KAE9598508.1"/>
    </source>
</evidence>
<comment type="caution">
    <text evidence="1">The sequence shown here is derived from an EMBL/GenBank/DDBJ whole genome shotgun (WGS) entry which is preliminary data.</text>
</comment>